<dbReference type="GO" id="GO:0033290">
    <property type="term" value="C:eukaryotic 48S preinitiation complex"/>
    <property type="evidence" value="ECO:0007669"/>
    <property type="project" value="UniProtKB-UniRule"/>
</dbReference>
<feature type="repeat" description="WD" evidence="8">
    <location>
        <begin position="184"/>
        <end position="225"/>
    </location>
</feature>
<dbReference type="InterPro" id="IPR001680">
    <property type="entry name" value="WD40_rpt"/>
</dbReference>
<dbReference type="GO" id="GO:0016282">
    <property type="term" value="C:eukaryotic 43S preinitiation complex"/>
    <property type="evidence" value="ECO:0007669"/>
    <property type="project" value="UniProtKB-UniRule"/>
</dbReference>
<evidence type="ECO:0000256" key="5">
    <source>
        <dbReference type="ARBA" id="ARBA00022917"/>
    </source>
</evidence>
<dbReference type="EMBL" id="GBBM01001726">
    <property type="protein sequence ID" value="JAC33692.1"/>
    <property type="molecule type" value="mRNA"/>
</dbReference>
<dbReference type="SUPFAM" id="SSF50978">
    <property type="entry name" value="WD40 repeat-like"/>
    <property type="match status" value="1"/>
</dbReference>
<protein>
    <recommendedName>
        <fullName evidence="7">Eukaryotic translation initiation factor 3 subunit I</fullName>
        <shortName evidence="7">eIF3i</shortName>
    </recommendedName>
</protein>
<dbReference type="InterPro" id="IPR027525">
    <property type="entry name" value="eIF3i"/>
</dbReference>
<sequence>MRPLMLHGHERAITQIKYNREGDLLFSCAKDHSPNVYYSLNGERLGNFIGHAGAVWCIDVNWDSTRVISGAGDNTCRVWDLERGVNINTINTPTAVRTCMYSFSGRMFMYSTDKAMGRFCEIHIVDTADRRQMEGQDSAMVIPVNQSKVTSALWWHYDDGILSAHEDGTLATWDVKSGIQLNQIKGHNLTINDLQYSKDQSFFITASKDTTSKLFDADTLEHLKTYKTERPVNSAAISPIREHVVLGGGQEAMDVTTSSVKAGKFDARFFHLIFEEEFGKVKDHFGPINSVAFHPDGKSYSSGGEDGYVRVHYFDPSYFDFQVEV</sequence>
<dbReference type="GO" id="GO:0071541">
    <property type="term" value="C:eukaryotic translation initiation factor 3 complex, eIF3m"/>
    <property type="evidence" value="ECO:0007669"/>
    <property type="project" value="TreeGrafter"/>
</dbReference>
<accession>A0A023GIG9</accession>
<proteinExistence type="evidence at transcript level"/>
<feature type="repeat" description="WD" evidence="8">
    <location>
        <begin position="281"/>
        <end position="311"/>
    </location>
</feature>
<keyword evidence="1 7" id="KW-0963">Cytoplasm</keyword>
<name>A0A023GIG9_AMBTT</name>
<dbReference type="InterPro" id="IPR015943">
    <property type="entry name" value="WD40/YVTN_repeat-like_dom_sf"/>
</dbReference>
<comment type="subunit">
    <text evidence="7">Component of the eukaryotic translation initiation factor 3 (eIF-3) complex.</text>
</comment>
<evidence type="ECO:0000256" key="6">
    <source>
        <dbReference type="ARBA" id="ARBA00038394"/>
    </source>
</evidence>
<dbReference type="AlphaFoldDB" id="A0A023GIG9"/>
<keyword evidence="4" id="KW-0677">Repeat</keyword>
<dbReference type="EMBL" id="GBBM01001725">
    <property type="protein sequence ID" value="JAC33693.1"/>
    <property type="molecule type" value="mRNA"/>
</dbReference>
<dbReference type="HAMAP" id="MF_03008">
    <property type="entry name" value="eIF3i"/>
    <property type="match status" value="1"/>
</dbReference>
<dbReference type="GO" id="GO:0003743">
    <property type="term" value="F:translation initiation factor activity"/>
    <property type="evidence" value="ECO:0007669"/>
    <property type="project" value="UniProtKB-UniRule"/>
</dbReference>
<dbReference type="PROSITE" id="PS50082">
    <property type="entry name" value="WD_REPEATS_2"/>
    <property type="match status" value="3"/>
</dbReference>
<dbReference type="PROSITE" id="PS50294">
    <property type="entry name" value="WD_REPEATS_REGION"/>
    <property type="match status" value="1"/>
</dbReference>
<reference evidence="9" key="1">
    <citation type="submission" date="2014-03" db="EMBL/GenBank/DDBJ databases">
        <title>The sialotranscriptome of Amblyomma triste, Amblyomma parvum and Amblyomma cajennense ticks, uncovered by 454-based RNA-seq.</title>
        <authorList>
            <person name="Garcia G.R."/>
            <person name="Gardinassi L.G."/>
            <person name="Ribeiro J.M."/>
            <person name="Anatriello E."/>
            <person name="Ferreira B.R."/>
            <person name="Moreira H.N."/>
            <person name="Mafra C."/>
            <person name="Olegario M.M."/>
            <person name="Szabo P.J."/>
            <person name="Miranda-Santos I.K."/>
            <person name="Maruyama S.R."/>
        </authorList>
    </citation>
    <scope>NUCLEOTIDE SEQUENCE</scope>
    <source>
        <strain evidence="9">Mato Grasso do Sul</strain>
        <tissue evidence="9">Salivary glands</tissue>
    </source>
</reference>
<keyword evidence="3 8" id="KW-0853">WD repeat</keyword>
<evidence type="ECO:0000256" key="1">
    <source>
        <dbReference type="ARBA" id="ARBA00022490"/>
    </source>
</evidence>
<dbReference type="EMBL" id="GBBM01001724">
    <property type="protein sequence ID" value="JAC33694.1"/>
    <property type="molecule type" value="mRNA"/>
</dbReference>
<evidence type="ECO:0000256" key="7">
    <source>
        <dbReference type="HAMAP-Rule" id="MF_03008"/>
    </source>
</evidence>
<dbReference type="FunFam" id="2.130.10.10:FF:000127">
    <property type="entry name" value="Eukaryotic translation initiation factor 3 subunit I"/>
    <property type="match status" value="1"/>
</dbReference>
<keyword evidence="2 7" id="KW-0396">Initiation factor</keyword>
<comment type="similarity">
    <text evidence="7">Belongs to the eIF-3 subunit I family.</text>
</comment>
<dbReference type="EMBL" id="GBBM01001723">
    <property type="protein sequence ID" value="JAC33695.1"/>
    <property type="molecule type" value="mRNA"/>
</dbReference>
<organism evidence="9">
    <name type="scientific">Amblyomma triste</name>
    <name type="common">Neotropical tick</name>
    <dbReference type="NCBI Taxonomy" id="251400"/>
    <lineage>
        <taxon>Eukaryota</taxon>
        <taxon>Metazoa</taxon>
        <taxon>Ecdysozoa</taxon>
        <taxon>Arthropoda</taxon>
        <taxon>Chelicerata</taxon>
        <taxon>Arachnida</taxon>
        <taxon>Acari</taxon>
        <taxon>Parasitiformes</taxon>
        <taxon>Ixodida</taxon>
        <taxon>Ixodoidea</taxon>
        <taxon>Ixodidae</taxon>
        <taxon>Amblyomminae</taxon>
        <taxon>Amblyomma</taxon>
    </lineage>
</organism>
<feature type="repeat" description="WD" evidence="8">
    <location>
        <begin position="48"/>
        <end position="89"/>
    </location>
</feature>
<dbReference type="InterPro" id="IPR036322">
    <property type="entry name" value="WD40_repeat_dom_sf"/>
</dbReference>
<dbReference type="InterPro" id="IPR019775">
    <property type="entry name" value="WD40_repeat_CS"/>
</dbReference>
<dbReference type="PANTHER" id="PTHR19877:SF1">
    <property type="entry name" value="EUKARYOTIC TRANSLATION INITIATION FACTOR 3 SUBUNIT I"/>
    <property type="match status" value="1"/>
</dbReference>
<dbReference type="EMBL" id="GBBM01001727">
    <property type="protein sequence ID" value="JAC33691.1"/>
    <property type="molecule type" value="mRNA"/>
</dbReference>
<evidence type="ECO:0000256" key="4">
    <source>
        <dbReference type="ARBA" id="ARBA00022737"/>
    </source>
</evidence>
<comment type="similarity">
    <text evidence="6">Belongs to the WD repeat STRAP family.</text>
</comment>
<dbReference type="GO" id="GO:0001732">
    <property type="term" value="P:formation of cytoplasmic translation initiation complex"/>
    <property type="evidence" value="ECO:0007669"/>
    <property type="project" value="UniProtKB-UniRule"/>
</dbReference>
<dbReference type="PROSITE" id="PS00678">
    <property type="entry name" value="WD_REPEATS_1"/>
    <property type="match status" value="1"/>
</dbReference>
<dbReference type="GO" id="GO:0003723">
    <property type="term" value="F:RNA binding"/>
    <property type="evidence" value="ECO:0007669"/>
    <property type="project" value="TreeGrafter"/>
</dbReference>
<evidence type="ECO:0000256" key="2">
    <source>
        <dbReference type="ARBA" id="ARBA00022540"/>
    </source>
</evidence>
<dbReference type="Pfam" id="PF24805">
    <property type="entry name" value="EIF3I"/>
    <property type="match status" value="1"/>
</dbReference>
<keyword evidence="5 7" id="KW-0648">Protein biosynthesis</keyword>
<comment type="subcellular location">
    <subcellularLocation>
        <location evidence="7">Cytoplasm</location>
    </subcellularLocation>
</comment>
<evidence type="ECO:0000256" key="3">
    <source>
        <dbReference type="ARBA" id="ARBA00022574"/>
    </source>
</evidence>
<dbReference type="PANTHER" id="PTHR19877">
    <property type="entry name" value="EUKARYOTIC TRANSLATION INITIATION FACTOR 3 SUBUNIT I"/>
    <property type="match status" value="1"/>
</dbReference>
<dbReference type="Gene3D" id="2.130.10.10">
    <property type="entry name" value="YVTN repeat-like/Quinoprotein amine dehydrogenase"/>
    <property type="match status" value="1"/>
</dbReference>
<evidence type="ECO:0000256" key="8">
    <source>
        <dbReference type="PROSITE-ProRule" id="PRU00221"/>
    </source>
</evidence>
<dbReference type="SMART" id="SM00320">
    <property type="entry name" value="WD40"/>
    <property type="match status" value="5"/>
</dbReference>
<evidence type="ECO:0000313" key="9">
    <source>
        <dbReference type="EMBL" id="JAC33694.1"/>
    </source>
</evidence>
<comment type="function">
    <text evidence="7">Component of the eukaryotic translation initiation factor 3 (eIF-3) complex, which is involved in protein synthesis of a specialized repertoire of mRNAs and, together with other initiation factors, stimulates binding of mRNA and methionyl-tRNAi to the 40S ribosome. The eIF-3 complex specifically targets and initiates translation of a subset of mRNAs involved in cell proliferation.</text>
</comment>